<evidence type="ECO:0000256" key="2">
    <source>
        <dbReference type="SAM" id="SignalP"/>
    </source>
</evidence>
<dbReference type="EMBL" id="CAJNIZ010016971">
    <property type="protein sequence ID" value="CAE7392133.1"/>
    <property type="molecule type" value="Genomic_DNA"/>
</dbReference>
<reference evidence="3" key="1">
    <citation type="submission" date="2021-02" db="EMBL/GenBank/DDBJ databases">
        <authorList>
            <person name="Dougan E. K."/>
            <person name="Rhodes N."/>
            <person name="Thang M."/>
            <person name="Chan C."/>
        </authorList>
    </citation>
    <scope>NUCLEOTIDE SEQUENCE</scope>
</reference>
<evidence type="ECO:0000313" key="3">
    <source>
        <dbReference type="EMBL" id="CAE7392133.1"/>
    </source>
</evidence>
<evidence type="ECO:0000313" key="4">
    <source>
        <dbReference type="Proteomes" id="UP000649617"/>
    </source>
</evidence>
<dbReference type="Proteomes" id="UP000649617">
    <property type="component" value="Unassembled WGS sequence"/>
</dbReference>
<feature type="signal peptide" evidence="2">
    <location>
        <begin position="1"/>
        <end position="20"/>
    </location>
</feature>
<organism evidence="3 4">
    <name type="scientific">Symbiodinium pilosum</name>
    <name type="common">Dinoflagellate</name>
    <dbReference type="NCBI Taxonomy" id="2952"/>
    <lineage>
        <taxon>Eukaryota</taxon>
        <taxon>Sar</taxon>
        <taxon>Alveolata</taxon>
        <taxon>Dinophyceae</taxon>
        <taxon>Suessiales</taxon>
        <taxon>Symbiodiniaceae</taxon>
        <taxon>Symbiodinium</taxon>
    </lineage>
</organism>
<accession>A0A812QKR3</accession>
<keyword evidence="2" id="KW-0732">Signal</keyword>
<keyword evidence="4" id="KW-1185">Reference proteome</keyword>
<feature type="non-terminal residue" evidence="3">
    <location>
        <position position="493"/>
    </location>
</feature>
<evidence type="ECO:0000256" key="1">
    <source>
        <dbReference type="SAM" id="MobiDB-lite"/>
    </source>
</evidence>
<name>A0A812QKR3_SYMPI</name>
<protein>
    <submittedName>
        <fullName evidence="3">Lia1 protein</fullName>
    </submittedName>
</protein>
<dbReference type="OrthoDB" id="409644at2759"/>
<sequence length="493" mass="54864">MVSILWVCAFISPTCLPTSAFRPATDTETAETDAKSGGSEIHGTSLRASEVVQFSAGGGASLIQSLAEVSAGDGSAEAGAPADECEKQLKNLEEHVLEFCRKVQPELKNGTFKWLTYITEVDAADMASKIMHALRWGKRDASHGLLFTKQAFHDKNSTLLLWSGVSPESREKWCKALNTYMLHAGSNSDLQTPFGCLIEQTKDQHNGKLLGGCEWPQQEPIWQTASDAVVWRNGDALVRFLVNKTLVKEKWTLRETIFFNAELPTLARYPPAQGFRVLNLHPHVRCIHLMPIIRDKIEQNGLLDDWRKAKTFSCVDTAGERMQEDPKAMDSKASEFLKPGEQMKPECAISPLTEEVYKQCLDEGHIDFEVFRTMARQFPMDYRPDIASLRLPDLVKDSPQLLRILPDVMEMFNTTISAELCLMQFENPSSVAGLDAGLLHQACREAHAALQKLVHRALEESDAEYYVREAAAQALGAMGKEAVETVLPELQNA</sequence>
<comment type="caution">
    <text evidence="3">The sequence shown here is derived from an EMBL/GenBank/DDBJ whole genome shotgun (WGS) entry which is preliminary data.</text>
</comment>
<dbReference type="AlphaFoldDB" id="A0A812QKR3"/>
<proteinExistence type="predicted"/>
<feature type="chain" id="PRO_5032651801" evidence="2">
    <location>
        <begin position="21"/>
        <end position="493"/>
    </location>
</feature>
<gene>
    <name evidence="3" type="primary">lia1</name>
    <name evidence="3" type="ORF">SPIL2461_LOCUS9621</name>
</gene>
<feature type="region of interest" description="Disordered" evidence="1">
    <location>
        <begin position="21"/>
        <end position="42"/>
    </location>
</feature>